<name>F1YKP5_9ACTN</name>
<dbReference type="Pfam" id="PF11716">
    <property type="entry name" value="MDMPI_N"/>
    <property type="match status" value="1"/>
</dbReference>
<evidence type="ECO:0000256" key="1">
    <source>
        <dbReference type="SAM" id="MobiDB-lite"/>
    </source>
</evidence>
<accession>F1YKP5</accession>
<dbReference type="EMBL" id="AEUD01000010">
    <property type="protein sequence ID" value="EGD54689.1"/>
    <property type="molecule type" value="Genomic_DNA"/>
</dbReference>
<keyword evidence="4" id="KW-1185">Reference proteome</keyword>
<evidence type="ECO:0000313" key="4">
    <source>
        <dbReference type="Proteomes" id="UP000035065"/>
    </source>
</evidence>
<dbReference type="InterPro" id="IPR017520">
    <property type="entry name" value="CHP03086"/>
</dbReference>
<dbReference type="InterPro" id="IPR034660">
    <property type="entry name" value="DinB/YfiT-like"/>
</dbReference>
<dbReference type="Proteomes" id="UP000035065">
    <property type="component" value="Unassembled WGS sequence"/>
</dbReference>
<dbReference type="OrthoDB" id="5185819at2"/>
<dbReference type="RefSeq" id="WP_009679695.1">
    <property type="nucleotide sequence ID" value="NZ_AEUD01000010.1"/>
</dbReference>
<comment type="caution">
    <text evidence="3">The sequence shown here is derived from an EMBL/GenBank/DDBJ whole genome shotgun (WGS) entry which is preliminary data.</text>
</comment>
<gene>
    <name evidence="3" type="ORF">SCNU_12392</name>
</gene>
<dbReference type="InterPro" id="IPR024344">
    <property type="entry name" value="MDMPI_metal-binding"/>
</dbReference>
<organism evidence="3 4">
    <name type="scientific">Gordonia neofelifaecis NRRL B-59395</name>
    <dbReference type="NCBI Taxonomy" id="644548"/>
    <lineage>
        <taxon>Bacteria</taxon>
        <taxon>Bacillati</taxon>
        <taxon>Actinomycetota</taxon>
        <taxon>Actinomycetes</taxon>
        <taxon>Mycobacteriales</taxon>
        <taxon>Gordoniaceae</taxon>
        <taxon>Gordonia</taxon>
    </lineage>
</organism>
<dbReference type="STRING" id="644548.SCNU_12392"/>
<dbReference type="eggNOG" id="COG1576">
    <property type="taxonomic scope" value="Bacteria"/>
</dbReference>
<dbReference type="NCBIfam" id="TIGR03086">
    <property type="entry name" value="TIGR03086 family metal-binding protein"/>
    <property type="match status" value="1"/>
</dbReference>
<protein>
    <recommendedName>
        <fullName evidence="2">Mycothiol-dependent maleylpyruvate isomerase metal-binding domain-containing protein</fullName>
    </recommendedName>
</protein>
<proteinExistence type="predicted"/>
<dbReference type="GO" id="GO:0046872">
    <property type="term" value="F:metal ion binding"/>
    <property type="evidence" value="ECO:0007669"/>
    <property type="project" value="InterPro"/>
</dbReference>
<evidence type="ECO:0000313" key="3">
    <source>
        <dbReference type="EMBL" id="EGD54689.1"/>
    </source>
</evidence>
<dbReference type="AlphaFoldDB" id="F1YKP5"/>
<sequence>MTGLAALAPGRRHQVIAAGFAGEVTATPDWDAPAPVDGWTARDVVAHLVQWFPAFLSDGGVRFEPVTIGSDPVAAWAAHSDRVQGLFDRGDAEFSHPMVGTMPLADAVDRFYTSDVFMHTWDLAQASGRRPPLDPEYAEQLLGGLAGMEDILRSSGQYGPAFPAPADADSVVRLAAFIGRDPAFGAERQVEPTSEAEGRGVGRDQVT</sequence>
<feature type="compositionally biased region" description="Basic and acidic residues" evidence="1">
    <location>
        <begin position="196"/>
        <end position="207"/>
    </location>
</feature>
<feature type="domain" description="Mycothiol-dependent maleylpyruvate isomerase metal-binding" evidence="2">
    <location>
        <begin position="19"/>
        <end position="124"/>
    </location>
</feature>
<evidence type="ECO:0000259" key="2">
    <source>
        <dbReference type="Pfam" id="PF11716"/>
    </source>
</evidence>
<dbReference type="SUPFAM" id="SSF109854">
    <property type="entry name" value="DinB/YfiT-like putative metalloenzymes"/>
    <property type="match status" value="1"/>
</dbReference>
<feature type="region of interest" description="Disordered" evidence="1">
    <location>
        <begin position="185"/>
        <end position="207"/>
    </location>
</feature>
<reference evidence="3 4" key="1">
    <citation type="journal article" date="2011" name="J. Bacteriol.">
        <title>Draft Genome Sequence of Gordonia neofelifaecis NRRL B-59395, a Cholesterol-Degrading Actinomycete.</title>
        <authorList>
            <person name="Ge F."/>
            <person name="Li W."/>
            <person name="Chen G."/>
            <person name="Liu Y."/>
            <person name="Zhang G."/>
            <person name="Yong B."/>
            <person name="Wang Q."/>
            <person name="Wang N."/>
            <person name="Huang Z."/>
            <person name="Li W."/>
            <person name="Wang J."/>
            <person name="Wu C."/>
            <person name="Xie Q."/>
            <person name="Liu G."/>
        </authorList>
    </citation>
    <scope>NUCLEOTIDE SEQUENCE [LARGE SCALE GENOMIC DNA]</scope>
    <source>
        <strain evidence="3 4">NRRL B-59395</strain>
    </source>
</reference>